<dbReference type="AlphaFoldDB" id="A0AAV1TG91"/>
<accession>A0AAV1TG91</accession>
<evidence type="ECO:0008006" key="3">
    <source>
        <dbReference type="Google" id="ProtNLM"/>
    </source>
</evidence>
<gene>
    <name evidence="1" type="ORF">PM001_LOCUS5622</name>
</gene>
<sequence length="118" mass="13476">MQEEIAALETNDVWRVMKHSPEANALHSKWADKTKPGVDGELKRYKARLVACGNKKVVLALVATWDVPTKYGDIPKAYLLAEKEAHLDIFLQVPREMSVSERTLRKTELRIKARSSWC</sequence>
<dbReference type="Proteomes" id="UP001162060">
    <property type="component" value="Unassembled WGS sequence"/>
</dbReference>
<evidence type="ECO:0000313" key="2">
    <source>
        <dbReference type="Proteomes" id="UP001162060"/>
    </source>
</evidence>
<reference evidence="1" key="1">
    <citation type="submission" date="2024-01" db="EMBL/GenBank/DDBJ databases">
        <authorList>
            <person name="Webb A."/>
        </authorList>
    </citation>
    <scope>NUCLEOTIDE SEQUENCE</scope>
    <source>
        <strain evidence="1">Pm1</strain>
    </source>
</reference>
<name>A0AAV1TG91_9STRA</name>
<organism evidence="1 2">
    <name type="scientific">Peronospora matthiolae</name>
    <dbReference type="NCBI Taxonomy" id="2874970"/>
    <lineage>
        <taxon>Eukaryota</taxon>
        <taxon>Sar</taxon>
        <taxon>Stramenopiles</taxon>
        <taxon>Oomycota</taxon>
        <taxon>Peronosporomycetes</taxon>
        <taxon>Peronosporales</taxon>
        <taxon>Peronosporaceae</taxon>
        <taxon>Peronospora</taxon>
    </lineage>
</organism>
<dbReference type="EMBL" id="CAKLBY020000046">
    <property type="protein sequence ID" value="CAK7917562.1"/>
    <property type="molecule type" value="Genomic_DNA"/>
</dbReference>
<proteinExistence type="predicted"/>
<comment type="caution">
    <text evidence="1">The sequence shown here is derived from an EMBL/GenBank/DDBJ whole genome shotgun (WGS) entry which is preliminary data.</text>
</comment>
<protein>
    <recommendedName>
        <fullName evidence="3">Reverse transcriptase</fullName>
    </recommendedName>
</protein>
<evidence type="ECO:0000313" key="1">
    <source>
        <dbReference type="EMBL" id="CAK7917562.1"/>
    </source>
</evidence>